<evidence type="ECO:0000256" key="1">
    <source>
        <dbReference type="SAM" id="MobiDB-lite"/>
    </source>
</evidence>
<feature type="compositionally biased region" description="Polar residues" evidence="1">
    <location>
        <begin position="1"/>
        <end position="13"/>
    </location>
</feature>
<reference evidence="2 3" key="1">
    <citation type="submission" date="2016-11" db="EMBL/GenBank/DDBJ databases">
        <authorList>
            <person name="Jaros S."/>
            <person name="Januszkiewicz K."/>
            <person name="Wedrychowicz H."/>
        </authorList>
    </citation>
    <scope>NUCLEOTIDE SEQUENCE [LARGE SCALE GENOMIC DNA]</scope>
</reference>
<accession>A0A2X0PH27</accession>
<dbReference type="Proteomes" id="UP000249464">
    <property type="component" value="Unassembled WGS sequence"/>
</dbReference>
<evidence type="ECO:0000313" key="3">
    <source>
        <dbReference type="Proteomes" id="UP000249464"/>
    </source>
</evidence>
<keyword evidence="3" id="KW-1185">Reference proteome</keyword>
<protein>
    <submittedName>
        <fullName evidence="2">BQ5605_C034g11337 protein</fullName>
    </submittedName>
</protein>
<feature type="region of interest" description="Disordered" evidence="1">
    <location>
        <begin position="1"/>
        <end position="27"/>
    </location>
</feature>
<name>A0A2X0PH27_9BASI</name>
<sequence length="270" mass="29995">MSHSSQPEQQTDSDWMPYSRPSKTEDTTERIFDAVEFRNKNLHLKFPSVDWSEARLVAEGDPEWGMEYLSPPQLLPGLPCLSASSAVPMTAEELQKHLDREEAGPAETPDIDPRRNRHLFVDSGGNKWIRAGVVYSQELPPAYLNFKDQDGARRFYTKTVRIESRMTVACTEDKARIATRSDFDPPIASTSATTLNRDVDIVPTPTRAPPQPTPSPAVASTSAYTSDLVRRCELRLDNASGTGWAVAVELDATLLSAFRFDKEAIVGVVK</sequence>
<gene>
    <name evidence="2" type="primary">BQ5605_C034g11337</name>
    <name evidence="2" type="ORF">BQ5605_C034G11337</name>
</gene>
<evidence type="ECO:0000313" key="2">
    <source>
        <dbReference type="EMBL" id="SGZ00289.1"/>
    </source>
</evidence>
<proteinExistence type="predicted"/>
<organism evidence="2 3">
    <name type="scientific">Microbotryum silenes-dioicae</name>
    <dbReference type="NCBI Taxonomy" id="796604"/>
    <lineage>
        <taxon>Eukaryota</taxon>
        <taxon>Fungi</taxon>
        <taxon>Dikarya</taxon>
        <taxon>Basidiomycota</taxon>
        <taxon>Pucciniomycotina</taxon>
        <taxon>Microbotryomycetes</taxon>
        <taxon>Microbotryales</taxon>
        <taxon>Microbotryaceae</taxon>
        <taxon>Microbotryum</taxon>
    </lineage>
</organism>
<dbReference type="AlphaFoldDB" id="A0A2X0PH27"/>
<dbReference type="EMBL" id="FQNC01000065">
    <property type="protein sequence ID" value="SGZ00289.1"/>
    <property type="molecule type" value="Genomic_DNA"/>
</dbReference>